<organism evidence="1 2">
    <name type="scientific">Candidatus Syntrophosphaera thermopropionivorans</name>
    <dbReference type="NCBI Taxonomy" id="2593015"/>
    <lineage>
        <taxon>Bacteria</taxon>
        <taxon>Pseudomonadati</taxon>
        <taxon>Candidatus Cloacimonadota</taxon>
        <taxon>Candidatus Cloacimonadia</taxon>
        <taxon>Candidatus Cloacimonadales</taxon>
        <taxon>Candidatus Cloacimonadaceae</taxon>
        <taxon>Candidatus Syntrophosphaera</taxon>
    </lineage>
</organism>
<sequence length="87" mass="9783">MRIDMLLNKLCLTKSRSIAKIACDKGLVSLNGKTAKASAEVKEGDIIQFHLYGYEHQIRIDKIPQGNVAKKDATNYYTLLSRKEISN</sequence>
<evidence type="ECO:0000313" key="2">
    <source>
        <dbReference type="Proteomes" id="UP000294588"/>
    </source>
</evidence>
<protein>
    <submittedName>
        <fullName evidence="1">RNA-binding protein</fullName>
    </submittedName>
</protein>
<gene>
    <name evidence="1" type="ORF">E0946_01120</name>
</gene>
<name>A0AC61QL57_9BACT</name>
<keyword evidence="2" id="KW-1185">Reference proteome</keyword>
<reference evidence="1" key="1">
    <citation type="submission" date="2019-03" db="EMBL/GenBank/DDBJ databases">
        <title>Candidatus Syntrophosphaera thermopropionivorans: a novel player in syntrophic propionate oxidation during anaerobic digestion.</title>
        <authorList>
            <person name="Dyksma S."/>
        </authorList>
    </citation>
    <scope>NUCLEOTIDE SEQUENCE</scope>
    <source>
        <strain evidence="1">W5</strain>
    </source>
</reference>
<accession>A0AC61QL57</accession>
<comment type="caution">
    <text evidence="1">The sequence shown here is derived from an EMBL/GenBank/DDBJ whole genome shotgun (WGS) entry which is preliminary data.</text>
</comment>
<dbReference type="Proteomes" id="UP000294588">
    <property type="component" value="Unassembled WGS sequence"/>
</dbReference>
<dbReference type="EMBL" id="SMOG01000001">
    <property type="protein sequence ID" value="TDF74714.1"/>
    <property type="molecule type" value="Genomic_DNA"/>
</dbReference>
<evidence type="ECO:0000313" key="1">
    <source>
        <dbReference type="EMBL" id="TDF74714.1"/>
    </source>
</evidence>
<proteinExistence type="predicted"/>